<dbReference type="InterPro" id="IPR047057">
    <property type="entry name" value="MerR_fam"/>
</dbReference>
<keyword evidence="1" id="KW-0238">DNA-binding</keyword>
<dbReference type="SMART" id="SM00422">
    <property type="entry name" value="HTH_MERR"/>
    <property type="match status" value="1"/>
</dbReference>
<dbReference type="PANTHER" id="PTHR30204:SF3">
    <property type="entry name" value="HTH MERR-TYPE DOMAIN-CONTAINING PROTEIN"/>
    <property type="match status" value="1"/>
</dbReference>
<name>A0A094NZ44_9ZZZZ</name>
<accession>A0A094NZ44</accession>
<evidence type="ECO:0000313" key="3">
    <source>
        <dbReference type="EMBL" id="KGA03777.1"/>
    </source>
</evidence>
<dbReference type="Gene3D" id="1.10.1660.10">
    <property type="match status" value="1"/>
</dbReference>
<dbReference type="PANTHER" id="PTHR30204">
    <property type="entry name" value="REDOX-CYCLING DRUG-SENSING TRANSCRIPTIONAL ACTIVATOR SOXR"/>
    <property type="match status" value="1"/>
</dbReference>
<dbReference type="AlphaFoldDB" id="A0A094NZ44"/>
<proteinExistence type="predicted"/>
<feature type="domain" description="HTH merR-type" evidence="2">
    <location>
        <begin position="22"/>
        <end position="85"/>
    </location>
</feature>
<sequence>MSQVTDPSAPEIGYRGATACVAAGITYRQLDYWARTGLVEPSVQGASGSGSQRLYGFRDILVLKIVKRLLDTGVSLQNIRTAVEHLRMRGVSDLERMTLMSDGATIYECASADEIVDLLQGGQGVFGIAIGKVWSEVEGSLANLQGENVSTGESVVGGSTIGSVNDELSDRRKRKLA</sequence>
<evidence type="ECO:0000256" key="1">
    <source>
        <dbReference type="ARBA" id="ARBA00023125"/>
    </source>
</evidence>
<organism evidence="3">
    <name type="scientific">freshwater metagenome</name>
    <dbReference type="NCBI Taxonomy" id="449393"/>
    <lineage>
        <taxon>unclassified sequences</taxon>
        <taxon>metagenomes</taxon>
        <taxon>ecological metagenomes</taxon>
    </lineage>
</organism>
<dbReference type="InterPro" id="IPR000551">
    <property type="entry name" value="MerR-type_HTH_dom"/>
</dbReference>
<dbReference type="Pfam" id="PF13411">
    <property type="entry name" value="MerR_1"/>
    <property type="match status" value="1"/>
</dbReference>
<dbReference type="EMBL" id="JNSJ01000002">
    <property type="protein sequence ID" value="KGA03777.1"/>
    <property type="molecule type" value="Genomic_DNA"/>
</dbReference>
<dbReference type="PROSITE" id="PS50937">
    <property type="entry name" value="HTH_MERR_2"/>
    <property type="match status" value="1"/>
</dbReference>
<dbReference type="GO" id="GO:0003677">
    <property type="term" value="F:DNA binding"/>
    <property type="evidence" value="ECO:0007669"/>
    <property type="project" value="UniProtKB-KW"/>
</dbReference>
<gene>
    <name evidence="3" type="ORF">GM49_0340</name>
</gene>
<protein>
    <submittedName>
        <fullName evidence="3">MerR family transcripitonal regulator</fullName>
    </submittedName>
</protein>
<dbReference type="GO" id="GO:0003700">
    <property type="term" value="F:DNA-binding transcription factor activity"/>
    <property type="evidence" value="ECO:0007669"/>
    <property type="project" value="InterPro"/>
</dbReference>
<dbReference type="SUPFAM" id="SSF46955">
    <property type="entry name" value="Putative DNA-binding domain"/>
    <property type="match status" value="1"/>
</dbReference>
<evidence type="ECO:0000259" key="2">
    <source>
        <dbReference type="PROSITE" id="PS50937"/>
    </source>
</evidence>
<reference evidence="3" key="1">
    <citation type="submission" date="2014-05" db="EMBL/GenBank/DDBJ databases">
        <title>Key roles for freshwater Actinobacteria revealed by deep metagenomic sequencing.</title>
        <authorList>
            <person name="Ghai R."/>
            <person name="Mizuno C.M."/>
            <person name="Picazo A."/>
            <person name="Camacho A."/>
            <person name="Rodriguez-Valera F."/>
        </authorList>
    </citation>
    <scope>NUCLEOTIDE SEQUENCE</scope>
</reference>
<comment type="caution">
    <text evidence="3">The sequence shown here is derived from an EMBL/GenBank/DDBJ whole genome shotgun (WGS) entry which is preliminary data.</text>
</comment>
<dbReference type="InterPro" id="IPR009061">
    <property type="entry name" value="DNA-bd_dom_put_sf"/>
</dbReference>